<evidence type="ECO:0000256" key="2">
    <source>
        <dbReference type="SAM" id="Phobius"/>
    </source>
</evidence>
<feature type="transmembrane region" description="Helical" evidence="2">
    <location>
        <begin position="351"/>
        <end position="377"/>
    </location>
</feature>
<sequence length="384" mass="41201">MEDAHDDSRCRLMPLIRKLHRWIGLILAIPFALQGLTGFLMVVLPQEAPGRPQIVQSGPPLPASQLVAAARAAAPAGLTALRYAPSQGLHDPASVGFGPAGGHRPALEILVDPSSAHVIGTQKRSALYGFVLRLHTTLLLLPVGRGPMGWVGVFLVGMAVSGIVLWWPRSHLWRSGLWRRGLMISRKARGLRLWRETHLAVGAWMFLLLGFMGGSGVMICYPDMFPGGGAGQHRQPPGDGGEHRGHRHAAGADAGGMEAEEDGLDTALAAIRQARPDDTITDVQMGTPGPFVVRVVQPGYGANRPTSVRIDRHDGAMTVVTDPGTQGVGQRLYAWIRILHQNRLGPTLPGYAWSVLIGLNGLALCLFSVSGVVMWVLRRARANG</sequence>
<keyword evidence="2" id="KW-0472">Membrane</keyword>
<dbReference type="AlphaFoldDB" id="A0A7W4PN72"/>
<dbReference type="Pfam" id="PF03929">
    <property type="entry name" value="PepSY_TM"/>
    <property type="match status" value="1"/>
</dbReference>
<gene>
    <name evidence="3" type="ORF">HLH28_12385</name>
</gene>
<reference evidence="3 4" key="1">
    <citation type="submission" date="2020-04" db="EMBL/GenBank/DDBJ databases">
        <title>Description of novel Gluconacetobacter.</title>
        <authorList>
            <person name="Sombolestani A."/>
        </authorList>
    </citation>
    <scope>NUCLEOTIDE SEQUENCE [LARGE SCALE GENOMIC DNA]</scope>
    <source>
        <strain evidence="3 4">LMG 27802</strain>
    </source>
</reference>
<keyword evidence="4" id="KW-1185">Reference proteome</keyword>
<feature type="transmembrane region" description="Helical" evidence="2">
    <location>
        <begin position="149"/>
        <end position="167"/>
    </location>
</feature>
<feature type="region of interest" description="Disordered" evidence="1">
    <location>
        <begin position="230"/>
        <end position="257"/>
    </location>
</feature>
<comment type="caution">
    <text evidence="3">The sequence shown here is derived from an EMBL/GenBank/DDBJ whole genome shotgun (WGS) entry which is preliminary data.</text>
</comment>
<name>A0A7W4PN72_9PROT</name>
<evidence type="ECO:0000313" key="4">
    <source>
        <dbReference type="Proteomes" id="UP000578030"/>
    </source>
</evidence>
<dbReference type="RefSeq" id="WP_182959547.1">
    <property type="nucleotide sequence ID" value="NZ_JABEQM010000009.1"/>
</dbReference>
<accession>A0A7W4PN72</accession>
<protein>
    <submittedName>
        <fullName evidence="3">PepSY domain-containing protein</fullName>
    </submittedName>
</protein>
<keyword evidence="2" id="KW-1133">Transmembrane helix</keyword>
<dbReference type="Proteomes" id="UP000578030">
    <property type="component" value="Unassembled WGS sequence"/>
</dbReference>
<dbReference type="PANTHER" id="PTHR34219">
    <property type="entry name" value="IRON-REGULATED INNER MEMBRANE PROTEIN-RELATED"/>
    <property type="match status" value="1"/>
</dbReference>
<feature type="transmembrane region" description="Helical" evidence="2">
    <location>
        <begin position="199"/>
        <end position="219"/>
    </location>
</feature>
<dbReference type="EMBL" id="JABEQM010000009">
    <property type="protein sequence ID" value="MBB2202359.1"/>
    <property type="molecule type" value="Genomic_DNA"/>
</dbReference>
<evidence type="ECO:0000256" key="1">
    <source>
        <dbReference type="SAM" id="MobiDB-lite"/>
    </source>
</evidence>
<dbReference type="InterPro" id="IPR005625">
    <property type="entry name" value="PepSY-ass_TM"/>
</dbReference>
<feature type="transmembrane region" description="Helical" evidence="2">
    <location>
        <begin position="22"/>
        <end position="44"/>
    </location>
</feature>
<organism evidence="3 4">
    <name type="scientific">Gluconacetobacter tumulisoli</name>
    <dbReference type="NCBI Taxonomy" id="1286189"/>
    <lineage>
        <taxon>Bacteria</taxon>
        <taxon>Pseudomonadati</taxon>
        <taxon>Pseudomonadota</taxon>
        <taxon>Alphaproteobacteria</taxon>
        <taxon>Acetobacterales</taxon>
        <taxon>Acetobacteraceae</taxon>
        <taxon>Gluconacetobacter</taxon>
    </lineage>
</organism>
<proteinExistence type="predicted"/>
<evidence type="ECO:0000313" key="3">
    <source>
        <dbReference type="EMBL" id="MBB2202359.1"/>
    </source>
</evidence>
<keyword evidence="2" id="KW-0812">Transmembrane</keyword>